<organism evidence="9 10">
    <name type="scientific">Lingula anatina</name>
    <name type="common">Brachiopod</name>
    <name type="synonym">Lingula unguis</name>
    <dbReference type="NCBI Taxonomy" id="7574"/>
    <lineage>
        <taxon>Eukaryota</taxon>
        <taxon>Metazoa</taxon>
        <taxon>Spiralia</taxon>
        <taxon>Lophotrochozoa</taxon>
        <taxon>Brachiopoda</taxon>
        <taxon>Linguliformea</taxon>
        <taxon>Lingulata</taxon>
        <taxon>Lingulida</taxon>
        <taxon>Linguloidea</taxon>
        <taxon>Lingulidae</taxon>
        <taxon>Lingula</taxon>
    </lineage>
</organism>
<evidence type="ECO:0000256" key="2">
    <source>
        <dbReference type="ARBA" id="ARBA00004496"/>
    </source>
</evidence>
<dbReference type="OMA" id="HAKIAYR"/>
<evidence type="ECO:0000256" key="7">
    <source>
        <dbReference type="ARBA" id="ARBA00053047"/>
    </source>
</evidence>
<keyword evidence="9" id="KW-1185">Reference proteome</keyword>
<dbReference type="InterPro" id="IPR015419">
    <property type="entry name" value="CTAG/Pcc1"/>
</dbReference>
<proteinExistence type="inferred from homology"/>
<dbReference type="Pfam" id="PF09341">
    <property type="entry name" value="Pcc1"/>
    <property type="match status" value="1"/>
</dbReference>
<dbReference type="Proteomes" id="UP000085678">
    <property type="component" value="Unplaced"/>
</dbReference>
<reference evidence="10 11" key="1">
    <citation type="submission" date="2025-04" db="UniProtKB">
        <authorList>
            <consortium name="RefSeq"/>
        </authorList>
    </citation>
    <scope>IDENTIFICATION</scope>
    <source>
        <tissue evidence="10 11">Gonads</tissue>
    </source>
</reference>
<dbReference type="PANTHER" id="PTHR31283">
    <property type="entry name" value="EKC/KEOPS COMPLEX SUBUNIT PCC1 FAMILY MEMBER"/>
    <property type="match status" value="1"/>
</dbReference>
<dbReference type="RefSeq" id="XP_013421178.1">
    <property type="nucleotide sequence ID" value="XM_013565724.1"/>
</dbReference>
<comment type="similarity">
    <text evidence="3">Belongs to the CTAG/PCC1 family.</text>
</comment>
<evidence type="ECO:0000313" key="11">
    <source>
        <dbReference type="RefSeq" id="XP_013421178.1"/>
    </source>
</evidence>
<comment type="subcellular location">
    <subcellularLocation>
        <location evidence="2">Cytoplasm</location>
    </subcellularLocation>
    <subcellularLocation>
        <location evidence="1">Nucleus</location>
    </subcellularLocation>
</comment>
<dbReference type="GO" id="GO:0005634">
    <property type="term" value="C:nucleus"/>
    <property type="evidence" value="ECO:0007669"/>
    <property type="project" value="UniProtKB-SubCell"/>
</dbReference>
<evidence type="ECO:0000256" key="1">
    <source>
        <dbReference type="ARBA" id="ARBA00004123"/>
    </source>
</evidence>
<comment type="function">
    <text evidence="7">Component of the EKC/KEOPS complex that is required for the formation of a threonylcarbamoyl group on adenosine at position 37 (t(6)A37) in tRNAs that read codons beginning with adenine. The complex is probably involved in the transfer of the threonylcarbamoyl moiety of threonylcarbamoyl-AMP (TC-AMP) to the N6 group of A37. LAGE3 functions as a dimerization module for the complex.</text>
</comment>
<dbReference type="AlphaFoldDB" id="A0A1S3KFB3"/>
<evidence type="ECO:0000313" key="9">
    <source>
        <dbReference type="Proteomes" id="UP000085678"/>
    </source>
</evidence>
<protein>
    <recommendedName>
        <fullName evidence="8">L antigen family member 3</fullName>
    </recommendedName>
</protein>
<evidence type="ECO:0000313" key="10">
    <source>
        <dbReference type="RefSeq" id="XP_013421177.1"/>
    </source>
</evidence>
<dbReference type="GO" id="GO:0008033">
    <property type="term" value="P:tRNA processing"/>
    <property type="evidence" value="ECO:0007669"/>
    <property type="project" value="UniProtKB-KW"/>
</dbReference>
<accession>A0A1S3KFB3</accession>
<dbReference type="GO" id="GO:0005737">
    <property type="term" value="C:cytoplasm"/>
    <property type="evidence" value="ECO:0007669"/>
    <property type="project" value="UniProtKB-SubCell"/>
</dbReference>
<gene>
    <name evidence="10 11" type="primary">LOC106181360</name>
</gene>
<dbReference type="FunFam" id="3.30.310.50:FF:000005">
    <property type="entry name" value="L antigen family member 3"/>
    <property type="match status" value="1"/>
</dbReference>
<dbReference type="GeneID" id="106181360"/>
<dbReference type="OrthoDB" id="10025739at2759"/>
<dbReference type="Gene3D" id="3.30.310.50">
    <property type="entry name" value="Alpha-D-phosphohexomutase, C-terminal domain"/>
    <property type="match status" value="1"/>
</dbReference>
<keyword evidence="6" id="KW-0539">Nucleus</keyword>
<sequence>MQHKNSMEEVDEERSLTMDLSVPFSSIREAEIAYRTLSVDKEPKRGGVKKTFTLNEKVLQIHFQAKEARTLRVSVNSFLDHLTLVTQTIEQFGPPVDT</sequence>
<keyword evidence="4" id="KW-0963">Cytoplasm</keyword>
<keyword evidence="5" id="KW-0819">tRNA processing</keyword>
<dbReference type="RefSeq" id="XP_013421177.1">
    <property type="nucleotide sequence ID" value="XM_013565723.1"/>
</dbReference>
<evidence type="ECO:0000256" key="3">
    <source>
        <dbReference type="ARBA" id="ARBA00007073"/>
    </source>
</evidence>
<evidence type="ECO:0000256" key="4">
    <source>
        <dbReference type="ARBA" id="ARBA00022490"/>
    </source>
</evidence>
<evidence type="ECO:0000256" key="8">
    <source>
        <dbReference type="ARBA" id="ARBA00076355"/>
    </source>
</evidence>
<dbReference type="GO" id="GO:0070525">
    <property type="term" value="P:tRNA threonylcarbamoyladenosine metabolic process"/>
    <property type="evidence" value="ECO:0007669"/>
    <property type="project" value="TreeGrafter"/>
</dbReference>
<evidence type="ECO:0000256" key="5">
    <source>
        <dbReference type="ARBA" id="ARBA00022694"/>
    </source>
</evidence>
<name>A0A1S3KFB3_LINAN</name>
<dbReference type="KEGG" id="lak:106181360"/>
<evidence type="ECO:0000256" key="6">
    <source>
        <dbReference type="ARBA" id="ARBA00023242"/>
    </source>
</evidence>
<dbReference type="GO" id="GO:0000408">
    <property type="term" value="C:EKC/KEOPS complex"/>
    <property type="evidence" value="ECO:0007669"/>
    <property type="project" value="TreeGrafter"/>
</dbReference>
<dbReference type="PANTHER" id="PTHR31283:SF5">
    <property type="entry name" value="EKC_KEOPS COMPLEX SUBUNIT LAGE3"/>
    <property type="match status" value="1"/>
</dbReference>